<evidence type="ECO:0000313" key="2">
    <source>
        <dbReference type="Proteomes" id="UP000237718"/>
    </source>
</evidence>
<gene>
    <name evidence="1" type="ORF">CLV89_11776</name>
</gene>
<dbReference type="GO" id="GO:0008146">
    <property type="term" value="F:sulfotransferase activity"/>
    <property type="evidence" value="ECO:0007669"/>
    <property type="project" value="InterPro"/>
</dbReference>
<sequence>MAGGAYWDALKTFALVRRPYERVCSLYRYECQVGEDANGGQRLSLNEWVSERLDGRDPEALDTHMTLHPCLPWVVGTAGAPLVKLVCRLEEIADDWSIVQNITQSDVALPVRNRTERVSGSTVSDLNARSRTIIEDYYAADFENFGYNRIGAAHKLRPKSDAPLVGLIEAAYAQ</sequence>
<organism evidence="1 2">
    <name type="scientific">Tritonibacter scottomollicae</name>
    <name type="common">Epibacterium scottomollicae</name>
    <dbReference type="NCBI Taxonomy" id="483013"/>
    <lineage>
        <taxon>Bacteria</taxon>
        <taxon>Pseudomonadati</taxon>
        <taxon>Pseudomonadota</taxon>
        <taxon>Alphaproteobacteria</taxon>
        <taxon>Rhodobacterales</taxon>
        <taxon>Paracoccaceae</taxon>
        <taxon>Tritonibacter</taxon>
    </lineage>
</organism>
<name>A0A2T1A9B3_TRISK</name>
<dbReference type="Proteomes" id="UP000237718">
    <property type="component" value="Unassembled WGS sequence"/>
</dbReference>
<dbReference type="RefSeq" id="WP_165798157.1">
    <property type="nucleotide sequence ID" value="NZ_JBLWXK010000019.1"/>
</dbReference>
<proteinExistence type="predicted"/>
<dbReference type="Pfam" id="PF03567">
    <property type="entry name" value="Sulfotransfer_2"/>
    <property type="match status" value="1"/>
</dbReference>
<accession>A0A2T1A9B3</accession>
<dbReference type="GO" id="GO:0016020">
    <property type="term" value="C:membrane"/>
    <property type="evidence" value="ECO:0007669"/>
    <property type="project" value="InterPro"/>
</dbReference>
<dbReference type="InterPro" id="IPR005331">
    <property type="entry name" value="Sulfotransferase"/>
</dbReference>
<keyword evidence="1" id="KW-0808">Transferase</keyword>
<comment type="caution">
    <text evidence="1">The sequence shown here is derived from an EMBL/GenBank/DDBJ whole genome shotgun (WGS) entry which is preliminary data.</text>
</comment>
<evidence type="ECO:0000313" key="1">
    <source>
        <dbReference type="EMBL" id="PRZ45193.1"/>
    </source>
</evidence>
<reference evidence="1 2" key="1">
    <citation type="submission" date="2018-03" db="EMBL/GenBank/DDBJ databases">
        <title>Genomic Encyclopedia of Archaeal and Bacterial Type Strains, Phase II (KMG-II): from individual species to whole genera.</title>
        <authorList>
            <person name="Goeker M."/>
        </authorList>
    </citation>
    <scope>NUCLEOTIDE SEQUENCE [LARGE SCALE GENOMIC DNA]</scope>
    <source>
        <strain evidence="1 2">DSM 25328</strain>
    </source>
</reference>
<dbReference type="AlphaFoldDB" id="A0A2T1A9B3"/>
<protein>
    <submittedName>
        <fullName evidence="1">Sulfotransferase family protein</fullName>
    </submittedName>
</protein>
<dbReference type="EMBL" id="PVUF01000017">
    <property type="protein sequence ID" value="PRZ45193.1"/>
    <property type="molecule type" value="Genomic_DNA"/>
</dbReference>